<name>A0A963YYT7_9PROT</name>
<dbReference type="AlphaFoldDB" id="A0A963YYT7"/>
<dbReference type="SUPFAM" id="SSF55298">
    <property type="entry name" value="YjgF-like"/>
    <property type="match status" value="1"/>
</dbReference>
<dbReference type="InterPro" id="IPR035959">
    <property type="entry name" value="RutC-like_sf"/>
</dbReference>
<dbReference type="CDD" id="cd00448">
    <property type="entry name" value="YjgF_YER057c_UK114_family"/>
    <property type="match status" value="1"/>
</dbReference>
<gene>
    <name evidence="1" type="ORF">ACELLULO517_04615</name>
</gene>
<sequence>MPISISTAGKTMTVINPRGLKQQSYYNHVKIRPGTPVFPTGQVSWDENGAVVGAGDIDAQVAQTYRNIGLLLAGLGATPDDIVKTVTYVTDPGFAPAIHRGRLAFFDGVELPASTFIHVAGLADADLLLEIDLVVMIADKR</sequence>
<comment type="caution">
    <text evidence="1">The sequence shown here is derived from an EMBL/GenBank/DDBJ whole genome shotgun (WGS) entry which is preliminary data.</text>
</comment>
<proteinExistence type="predicted"/>
<dbReference type="EMBL" id="JAESVA010000002">
    <property type="protein sequence ID" value="MCB8879505.1"/>
    <property type="molecule type" value="Genomic_DNA"/>
</dbReference>
<protein>
    <submittedName>
        <fullName evidence="1">RidA family protein</fullName>
    </submittedName>
</protein>
<keyword evidence="2" id="KW-1185">Reference proteome</keyword>
<dbReference type="Proteomes" id="UP000721844">
    <property type="component" value="Unassembled WGS sequence"/>
</dbReference>
<evidence type="ECO:0000313" key="2">
    <source>
        <dbReference type="Proteomes" id="UP000721844"/>
    </source>
</evidence>
<reference evidence="1 2" key="1">
    <citation type="journal article" date="2021" name="Microorganisms">
        <title>Acidisoma silvae sp. nov. and Acidisomacellulosilytica sp. nov., Two Acidophilic Bacteria Isolated from Decaying Wood, Hydrolyzing Cellulose and Producing Poly-3-hydroxybutyrate.</title>
        <authorList>
            <person name="Mieszkin S."/>
            <person name="Pouder E."/>
            <person name="Uroz S."/>
            <person name="Simon-Colin C."/>
            <person name="Alain K."/>
        </authorList>
    </citation>
    <scope>NUCLEOTIDE SEQUENCE [LARGE SCALE GENOMIC DNA]</scope>
    <source>
        <strain evidence="1 2">HW T5.17</strain>
    </source>
</reference>
<dbReference type="InterPro" id="IPR006175">
    <property type="entry name" value="YjgF/YER057c/UK114"/>
</dbReference>
<dbReference type="PANTHER" id="PTHR43857:SF1">
    <property type="entry name" value="YJGH FAMILY PROTEIN"/>
    <property type="match status" value="1"/>
</dbReference>
<evidence type="ECO:0000313" key="1">
    <source>
        <dbReference type="EMBL" id="MCB8879505.1"/>
    </source>
</evidence>
<organism evidence="1 2">
    <name type="scientific">Acidisoma cellulosilyticum</name>
    <dbReference type="NCBI Taxonomy" id="2802395"/>
    <lineage>
        <taxon>Bacteria</taxon>
        <taxon>Pseudomonadati</taxon>
        <taxon>Pseudomonadota</taxon>
        <taxon>Alphaproteobacteria</taxon>
        <taxon>Acetobacterales</taxon>
        <taxon>Acidocellaceae</taxon>
        <taxon>Acidisoma</taxon>
    </lineage>
</organism>
<dbReference type="Pfam" id="PF01042">
    <property type="entry name" value="Ribonuc_L-PSP"/>
    <property type="match status" value="1"/>
</dbReference>
<dbReference type="Gene3D" id="3.30.1330.40">
    <property type="entry name" value="RutC-like"/>
    <property type="match status" value="1"/>
</dbReference>
<accession>A0A963YYT7</accession>
<dbReference type="RefSeq" id="WP_227306141.1">
    <property type="nucleotide sequence ID" value="NZ_JAESVA010000002.1"/>
</dbReference>
<dbReference type="PANTHER" id="PTHR43857">
    <property type="entry name" value="BLR7761 PROTEIN"/>
    <property type="match status" value="1"/>
</dbReference>